<dbReference type="SUPFAM" id="SSF53756">
    <property type="entry name" value="UDP-Glycosyltransferase/glycogen phosphorylase"/>
    <property type="match status" value="1"/>
</dbReference>
<sequence length="333" mass="38879">MKISVSGAFSNFETYYGYGKAAKNILNGFNKNGLEWYVDNKISDIEIFWGHPPYDFQTYSRSYKIGYTAWESTEFKRGWLESMLEDADELWTPSYWLSDLFAQKTGKPTFTYEHGVNKNWKPKRHYRDKSRPFTFLHIGEPQFRKNGQMVVDAFVELFGGNENYKLVMKSSGMNTTRIWNRSGSIIGTPQGVYKNIILLEQMMEEEMLIELHGKVDCLIYPTAGEGFGFHPLEAMAAGLPTITTTGWCNYKKFITLELEDTLSRSEYQSLHPGDMFNPNYEDVKNKMIDMAENYEKYAKLAFNNSFEIHKEYDWDKVNYKAAKKLKEIYKSKF</sequence>
<evidence type="ECO:0000259" key="1">
    <source>
        <dbReference type="Pfam" id="PF00534"/>
    </source>
</evidence>
<dbReference type="InterPro" id="IPR001296">
    <property type="entry name" value="Glyco_trans_1"/>
</dbReference>
<dbReference type="Gene3D" id="3.40.50.2000">
    <property type="entry name" value="Glycogen Phosphorylase B"/>
    <property type="match status" value="1"/>
</dbReference>
<dbReference type="PANTHER" id="PTHR46656:SF3">
    <property type="entry name" value="PUTATIVE-RELATED"/>
    <property type="match status" value="1"/>
</dbReference>
<dbReference type="EMBL" id="LR796915">
    <property type="protein sequence ID" value="CAB4175295.1"/>
    <property type="molecule type" value="Genomic_DNA"/>
</dbReference>
<evidence type="ECO:0000313" key="2">
    <source>
        <dbReference type="EMBL" id="CAB4145904.1"/>
    </source>
</evidence>
<proteinExistence type="predicted"/>
<evidence type="ECO:0000313" key="8">
    <source>
        <dbReference type="EMBL" id="CAB4192943.1"/>
    </source>
</evidence>
<dbReference type="EMBL" id="LR797188">
    <property type="protein sequence ID" value="CAB4192943.1"/>
    <property type="molecule type" value="Genomic_DNA"/>
</dbReference>
<dbReference type="PANTHER" id="PTHR46656">
    <property type="entry name" value="PUTATIVE-RELATED"/>
    <property type="match status" value="1"/>
</dbReference>
<evidence type="ECO:0000313" key="7">
    <source>
        <dbReference type="EMBL" id="CAB4188964.1"/>
    </source>
</evidence>
<evidence type="ECO:0000313" key="6">
    <source>
        <dbReference type="EMBL" id="CAB4185836.1"/>
    </source>
</evidence>
<gene>
    <name evidence="5" type="ORF">UFOVP1032_59</name>
    <name evidence="6" type="ORF">UFOVP1125_127</name>
    <name evidence="7" type="ORF">UFOVP1173_73</name>
    <name evidence="8" type="ORF">UFOVP1241_143</name>
    <name evidence="9" type="ORF">UFOVP1491_59</name>
    <name evidence="10" type="ORF">UFOVP1579_59</name>
    <name evidence="2" type="ORF">UFOVP485_62</name>
    <name evidence="3" type="ORF">UFOVP575_14</name>
    <name evidence="4" type="ORF">UFOVP963_146</name>
</gene>
<dbReference type="EMBL" id="LR797080">
    <property type="protein sequence ID" value="CAB4185836.1"/>
    <property type="molecule type" value="Genomic_DNA"/>
</dbReference>
<protein>
    <submittedName>
        <fullName evidence="2">RfaG Glycosyltransferase</fullName>
    </submittedName>
</protein>
<dbReference type="EMBL" id="LR798431">
    <property type="protein sequence ID" value="CAB5231316.1"/>
    <property type="molecule type" value="Genomic_DNA"/>
</dbReference>
<dbReference type="EMBL" id="LR797455">
    <property type="protein sequence ID" value="CAB4217668.1"/>
    <property type="molecule type" value="Genomic_DNA"/>
</dbReference>
<dbReference type="GO" id="GO:0016757">
    <property type="term" value="F:glycosyltransferase activity"/>
    <property type="evidence" value="ECO:0007669"/>
    <property type="project" value="InterPro"/>
</dbReference>
<name>A0A6J5MGV9_9CAUD</name>
<evidence type="ECO:0000313" key="9">
    <source>
        <dbReference type="EMBL" id="CAB4217668.1"/>
    </source>
</evidence>
<dbReference type="Pfam" id="PF00534">
    <property type="entry name" value="Glycos_transf_1"/>
    <property type="match status" value="1"/>
</dbReference>
<dbReference type="EMBL" id="LR796457">
    <property type="protein sequence ID" value="CAB4145904.1"/>
    <property type="molecule type" value="Genomic_DNA"/>
</dbReference>
<evidence type="ECO:0000313" key="5">
    <source>
        <dbReference type="EMBL" id="CAB4179707.1"/>
    </source>
</evidence>
<dbReference type="EMBL" id="LR796551">
    <property type="protein sequence ID" value="CAB4150692.1"/>
    <property type="molecule type" value="Genomic_DNA"/>
</dbReference>
<organism evidence="2">
    <name type="scientific">uncultured Caudovirales phage</name>
    <dbReference type="NCBI Taxonomy" id="2100421"/>
    <lineage>
        <taxon>Viruses</taxon>
        <taxon>Duplodnaviria</taxon>
        <taxon>Heunggongvirae</taxon>
        <taxon>Uroviricota</taxon>
        <taxon>Caudoviricetes</taxon>
        <taxon>Peduoviridae</taxon>
        <taxon>Maltschvirus</taxon>
        <taxon>Maltschvirus maltsch</taxon>
    </lineage>
</organism>
<evidence type="ECO:0000313" key="4">
    <source>
        <dbReference type="EMBL" id="CAB4175295.1"/>
    </source>
</evidence>
<dbReference type="EMBL" id="LR796983">
    <property type="protein sequence ID" value="CAB4179707.1"/>
    <property type="molecule type" value="Genomic_DNA"/>
</dbReference>
<keyword evidence="2" id="KW-0808">Transferase</keyword>
<reference evidence="2" key="1">
    <citation type="submission" date="2020-04" db="EMBL/GenBank/DDBJ databases">
        <authorList>
            <person name="Chiriac C."/>
            <person name="Salcher M."/>
            <person name="Ghai R."/>
            <person name="Kavagutti S V."/>
        </authorList>
    </citation>
    <scope>NUCLEOTIDE SEQUENCE</scope>
</reference>
<accession>A0A6J5MGV9</accession>
<feature type="domain" description="Glycosyl transferase family 1" evidence="1">
    <location>
        <begin position="128"/>
        <end position="254"/>
    </location>
</feature>
<evidence type="ECO:0000313" key="3">
    <source>
        <dbReference type="EMBL" id="CAB4150692.1"/>
    </source>
</evidence>
<evidence type="ECO:0000313" key="10">
    <source>
        <dbReference type="EMBL" id="CAB5231316.1"/>
    </source>
</evidence>
<dbReference type="EMBL" id="LR797131">
    <property type="protein sequence ID" value="CAB4188964.1"/>
    <property type="molecule type" value="Genomic_DNA"/>
</dbReference>